<dbReference type="SUPFAM" id="SSF55785">
    <property type="entry name" value="PYP-like sensor domain (PAS domain)"/>
    <property type="match status" value="2"/>
</dbReference>
<feature type="domain" description="PAS" evidence="9">
    <location>
        <begin position="4"/>
        <end position="72"/>
    </location>
</feature>
<dbReference type="Pfam" id="PF07536">
    <property type="entry name" value="HWE_HK"/>
    <property type="match status" value="1"/>
</dbReference>
<dbReference type="EMBL" id="LDQA01000025">
    <property type="protein sequence ID" value="KTR05419.1"/>
    <property type="molecule type" value="Genomic_DNA"/>
</dbReference>
<dbReference type="NCBIfam" id="TIGR00229">
    <property type="entry name" value="sensory_box"/>
    <property type="match status" value="1"/>
</dbReference>
<keyword evidence="5" id="KW-0808">Transferase</keyword>
<dbReference type="GO" id="GO:0005524">
    <property type="term" value="F:ATP binding"/>
    <property type="evidence" value="ECO:0007669"/>
    <property type="project" value="UniProtKB-KW"/>
</dbReference>
<feature type="domain" description="Signal transduction histidine kinase HWE region" evidence="10">
    <location>
        <begin position="302"/>
        <end position="381"/>
    </location>
</feature>
<evidence type="ECO:0000256" key="2">
    <source>
        <dbReference type="ARBA" id="ARBA00012438"/>
    </source>
</evidence>
<sequence>MDRIGFQQFFQALPSPHMLLDRDLNFVAVNRAYELATEQTSSSLVGRYLFEAFPNDGDAGRRLRESLDRVLASGEPDTLAYIEYDIPVPASKGGGMTKRYWTAIHAPLTDDSGQVAYILQNTVDITELVQLREAASAPSSLFSGGVALVQRAREAEKVIRDGVGPTQQFRSLFEDAPGMVALLYGPDHVITYANAALKRFFGQRELLGLPVRKAFPELECEEPSGLLGRLDKTYQTGESAVGFATSIRLRDPGSDRLREYFVDLSHHPVASPTGQVSGIFIQGYDRTDAVRGQRHQKFLLDELNHRVKNTLSTVQSLARRSFRATIDREDARRVFEGRILALSNAHNLLSQHHWEAADLAAIARLEFAALPPERITTKGGRFDLSPKAAIALAMVFHELASNALKYGSLAKNDGRVCVRWETRGETLELVWRETGPDLPETQDELKPGFGMRMLERIVTGELEGRLELGLGPSSLTWTLAIPLSELEVAKALLDD</sequence>
<dbReference type="RefSeq" id="WP_058600492.1">
    <property type="nucleotide sequence ID" value="NZ_LDQA01000025.1"/>
</dbReference>
<dbReference type="SUPFAM" id="SSF55874">
    <property type="entry name" value="ATPase domain of HSP90 chaperone/DNA topoisomerase II/histidine kinase"/>
    <property type="match status" value="1"/>
</dbReference>
<keyword evidence="6" id="KW-0547">Nucleotide-binding</keyword>
<evidence type="ECO:0000259" key="9">
    <source>
        <dbReference type="SMART" id="SM00091"/>
    </source>
</evidence>
<dbReference type="Proteomes" id="UP000078529">
    <property type="component" value="Unassembled WGS sequence"/>
</dbReference>
<evidence type="ECO:0000256" key="8">
    <source>
        <dbReference type="ARBA" id="ARBA00022840"/>
    </source>
</evidence>
<dbReference type="InterPro" id="IPR013656">
    <property type="entry name" value="PAS_4"/>
</dbReference>
<dbReference type="CDD" id="cd00130">
    <property type="entry name" value="PAS"/>
    <property type="match status" value="1"/>
</dbReference>
<keyword evidence="8" id="KW-0067">ATP-binding</keyword>
<keyword evidence="4" id="KW-0597">Phosphoprotein</keyword>
<proteinExistence type="predicted"/>
<dbReference type="Pfam" id="PF13188">
    <property type="entry name" value="PAS_8"/>
    <property type="match status" value="1"/>
</dbReference>
<dbReference type="Gene3D" id="3.30.565.10">
    <property type="entry name" value="Histidine kinase-like ATPase, C-terminal domain"/>
    <property type="match status" value="1"/>
</dbReference>
<dbReference type="PATRIC" id="fig|401562.4.peg.2140"/>
<keyword evidence="12" id="KW-1185">Reference proteome</keyword>
<dbReference type="SMART" id="SM00911">
    <property type="entry name" value="HWE_HK"/>
    <property type="match status" value="1"/>
</dbReference>
<dbReference type="GO" id="GO:0004673">
    <property type="term" value="F:protein histidine kinase activity"/>
    <property type="evidence" value="ECO:0007669"/>
    <property type="project" value="UniProtKB-EC"/>
</dbReference>
<evidence type="ECO:0000256" key="6">
    <source>
        <dbReference type="ARBA" id="ARBA00022741"/>
    </source>
</evidence>
<dbReference type="Gene3D" id="3.30.450.20">
    <property type="entry name" value="PAS domain"/>
    <property type="match status" value="2"/>
</dbReference>
<evidence type="ECO:0000256" key="5">
    <source>
        <dbReference type="ARBA" id="ARBA00022679"/>
    </source>
</evidence>
<dbReference type="SMART" id="SM00091">
    <property type="entry name" value="PAS"/>
    <property type="match status" value="2"/>
</dbReference>
<accession>A0A175RRH3</accession>
<feature type="domain" description="PAS" evidence="9">
    <location>
        <begin position="167"/>
        <end position="232"/>
    </location>
</feature>
<evidence type="ECO:0000313" key="12">
    <source>
        <dbReference type="Proteomes" id="UP000078529"/>
    </source>
</evidence>
<evidence type="ECO:0000313" key="11">
    <source>
        <dbReference type="EMBL" id="KTR05419.1"/>
    </source>
</evidence>
<dbReference type="EC" id="2.7.13.3" evidence="2"/>
<dbReference type="InterPro" id="IPR000014">
    <property type="entry name" value="PAS"/>
</dbReference>
<organism evidence="11 12">
    <name type="scientific">Aureimonas ureilytica</name>
    <dbReference type="NCBI Taxonomy" id="401562"/>
    <lineage>
        <taxon>Bacteria</taxon>
        <taxon>Pseudomonadati</taxon>
        <taxon>Pseudomonadota</taxon>
        <taxon>Alphaproteobacteria</taxon>
        <taxon>Hyphomicrobiales</taxon>
        <taxon>Aurantimonadaceae</taxon>
        <taxon>Aureimonas</taxon>
    </lineage>
</organism>
<evidence type="ECO:0000256" key="1">
    <source>
        <dbReference type="ARBA" id="ARBA00000085"/>
    </source>
</evidence>
<dbReference type="Pfam" id="PF08448">
    <property type="entry name" value="PAS_4"/>
    <property type="match status" value="1"/>
</dbReference>
<comment type="catalytic activity">
    <reaction evidence="1">
        <text>ATP + protein L-histidine = ADP + protein N-phospho-L-histidine.</text>
        <dbReference type="EC" id="2.7.13.3"/>
    </reaction>
</comment>
<evidence type="ECO:0000256" key="7">
    <source>
        <dbReference type="ARBA" id="ARBA00022777"/>
    </source>
</evidence>
<keyword evidence="7 11" id="KW-0418">Kinase</keyword>
<dbReference type="AlphaFoldDB" id="A0A175RRH3"/>
<evidence type="ECO:0000256" key="3">
    <source>
        <dbReference type="ARBA" id="ARBA00021740"/>
    </source>
</evidence>
<evidence type="ECO:0000259" key="10">
    <source>
        <dbReference type="SMART" id="SM00911"/>
    </source>
</evidence>
<comment type="caution">
    <text evidence="11">The sequence shown here is derived from an EMBL/GenBank/DDBJ whole genome shotgun (WGS) entry which is preliminary data.</text>
</comment>
<gene>
    <name evidence="11" type="ORF">NS365_11840</name>
</gene>
<name>A0A175RRH3_9HYPH</name>
<dbReference type="PANTHER" id="PTHR41523:SF7">
    <property type="entry name" value="HISTIDINE KINASE"/>
    <property type="match status" value="1"/>
</dbReference>
<dbReference type="InterPro" id="IPR011102">
    <property type="entry name" value="Sig_transdc_His_kinase_HWE"/>
</dbReference>
<dbReference type="InterPro" id="IPR036890">
    <property type="entry name" value="HATPase_C_sf"/>
</dbReference>
<dbReference type="PANTHER" id="PTHR41523">
    <property type="entry name" value="TWO-COMPONENT SYSTEM SENSOR PROTEIN"/>
    <property type="match status" value="1"/>
</dbReference>
<dbReference type="InterPro" id="IPR035965">
    <property type="entry name" value="PAS-like_dom_sf"/>
</dbReference>
<reference evidence="11 12" key="1">
    <citation type="journal article" date="2016" name="Front. Microbiol.">
        <title>Genomic Resource of Rice Seed Associated Bacteria.</title>
        <authorList>
            <person name="Midha S."/>
            <person name="Bansal K."/>
            <person name="Sharma S."/>
            <person name="Kumar N."/>
            <person name="Patil P.P."/>
            <person name="Chaudhry V."/>
            <person name="Patil P.B."/>
        </authorList>
    </citation>
    <scope>NUCLEOTIDE SEQUENCE [LARGE SCALE GENOMIC DNA]</scope>
    <source>
        <strain evidence="11 12">NS365</strain>
    </source>
</reference>
<evidence type="ECO:0000256" key="4">
    <source>
        <dbReference type="ARBA" id="ARBA00022553"/>
    </source>
</evidence>
<protein>
    <recommendedName>
        <fullName evidence="3">Blue-light-activated histidine kinase</fullName>
        <ecNumber evidence="2">2.7.13.3</ecNumber>
    </recommendedName>
</protein>